<evidence type="ECO:0000313" key="3">
    <source>
        <dbReference type="EMBL" id="KAF4650340.1"/>
    </source>
</evidence>
<dbReference type="SUPFAM" id="SSF52540">
    <property type="entry name" value="P-loop containing nucleoside triphosphate hydrolases"/>
    <property type="match status" value="1"/>
</dbReference>
<dbReference type="Pfam" id="PF00071">
    <property type="entry name" value="Ras"/>
    <property type="match status" value="1"/>
</dbReference>
<dbReference type="InterPro" id="IPR001806">
    <property type="entry name" value="Small_GTPase"/>
</dbReference>
<dbReference type="GO" id="GO:0003924">
    <property type="term" value="F:GTPase activity"/>
    <property type="evidence" value="ECO:0007669"/>
    <property type="project" value="InterPro"/>
</dbReference>
<keyword evidence="1" id="KW-0547">Nucleotide-binding</keyword>
<gene>
    <name evidence="4" type="ORF">FOL46_000728</name>
    <name evidence="3" type="ORF">FOZ61_000402</name>
</gene>
<dbReference type="InterPro" id="IPR005225">
    <property type="entry name" value="Small_GTP-bd"/>
</dbReference>
<dbReference type="PRINTS" id="PR00449">
    <property type="entry name" value="RASTRNSFRMNG"/>
</dbReference>
<feature type="region of interest" description="Disordered" evidence="2">
    <location>
        <begin position="1"/>
        <end position="29"/>
    </location>
</feature>
<sequence>MGCAQSTDSGQTAGARGTGGLNVTGSRASPSGIESKIVLLGDSGVGKSSMALRFCQGRFPPFHEVTIGAAFLQQIVRLPSSNTQLKLHIWDTGGQERFRAMAPLYYRDAAGAVVVYDVGSRESFESVKFWVSELRSKGPPDVRIAVAGNKADLPESDQAVSAQEAEEFCQENGLLCFRTSAMTGANIGKLFEALAEEVDNVIKSKQRSPSGSGVPAM</sequence>
<organism evidence="3 5">
    <name type="scientific">Perkinsus olseni</name>
    <name type="common">Perkinsus atlanticus</name>
    <dbReference type="NCBI Taxonomy" id="32597"/>
    <lineage>
        <taxon>Eukaryota</taxon>
        <taxon>Sar</taxon>
        <taxon>Alveolata</taxon>
        <taxon>Perkinsozoa</taxon>
        <taxon>Perkinsea</taxon>
        <taxon>Perkinsida</taxon>
        <taxon>Perkinsidae</taxon>
        <taxon>Perkinsus</taxon>
    </lineage>
</organism>
<dbReference type="AlphaFoldDB" id="A0A7J6KTE2"/>
<accession>A0A7J6KTE2</accession>
<dbReference type="FunFam" id="3.40.50.300:FF:000808">
    <property type="entry name" value="Small GTP-binding protein, putative"/>
    <property type="match status" value="1"/>
</dbReference>
<dbReference type="Proteomes" id="UP000572268">
    <property type="component" value="Unassembled WGS sequence"/>
</dbReference>
<dbReference type="NCBIfam" id="TIGR00231">
    <property type="entry name" value="small_GTP"/>
    <property type="match status" value="1"/>
</dbReference>
<dbReference type="PANTHER" id="PTHR47978">
    <property type="match status" value="1"/>
</dbReference>
<evidence type="ECO:0000256" key="2">
    <source>
        <dbReference type="SAM" id="MobiDB-lite"/>
    </source>
</evidence>
<feature type="compositionally biased region" description="Polar residues" evidence="2">
    <location>
        <begin position="1"/>
        <end position="12"/>
    </location>
</feature>
<dbReference type="Proteomes" id="UP000570595">
    <property type="component" value="Unassembled WGS sequence"/>
</dbReference>
<proteinExistence type="predicted"/>
<evidence type="ECO:0000256" key="1">
    <source>
        <dbReference type="ARBA" id="ARBA00022741"/>
    </source>
</evidence>
<evidence type="ECO:0000313" key="4">
    <source>
        <dbReference type="EMBL" id="KAF4650787.1"/>
    </source>
</evidence>
<dbReference type="CDD" id="cd01860">
    <property type="entry name" value="Rab5_related"/>
    <property type="match status" value="1"/>
</dbReference>
<dbReference type="PROSITE" id="PS51419">
    <property type="entry name" value="RAB"/>
    <property type="match status" value="1"/>
</dbReference>
<dbReference type="Gene3D" id="3.40.50.300">
    <property type="entry name" value="P-loop containing nucleotide triphosphate hydrolases"/>
    <property type="match status" value="1"/>
</dbReference>
<dbReference type="OrthoDB" id="63533at2759"/>
<protein>
    <submittedName>
        <fullName evidence="3">Uncharacterized protein</fullName>
    </submittedName>
</protein>
<evidence type="ECO:0000313" key="5">
    <source>
        <dbReference type="Proteomes" id="UP000570595"/>
    </source>
</evidence>
<dbReference type="EMBL" id="JABAHT010001069">
    <property type="protein sequence ID" value="KAF4650340.1"/>
    <property type="molecule type" value="Genomic_DNA"/>
</dbReference>
<dbReference type="PROSITE" id="PS51421">
    <property type="entry name" value="RAS"/>
    <property type="match status" value="1"/>
</dbReference>
<name>A0A7J6KTE2_PEROL</name>
<evidence type="ECO:0000313" key="6">
    <source>
        <dbReference type="Proteomes" id="UP000572268"/>
    </source>
</evidence>
<dbReference type="SMART" id="SM00173">
    <property type="entry name" value="RAS"/>
    <property type="match status" value="1"/>
</dbReference>
<dbReference type="GO" id="GO:0005525">
    <property type="term" value="F:GTP binding"/>
    <property type="evidence" value="ECO:0007669"/>
    <property type="project" value="InterPro"/>
</dbReference>
<dbReference type="EMBL" id="JABANN010001172">
    <property type="protein sequence ID" value="KAF4650787.1"/>
    <property type="molecule type" value="Genomic_DNA"/>
</dbReference>
<dbReference type="SMART" id="SM00175">
    <property type="entry name" value="RAB"/>
    <property type="match status" value="1"/>
</dbReference>
<dbReference type="InterPro" id="IPR027417">
    <property type="entry name" value="P-loop_NTPase"/>
</dbReference>
<dbReference type="SMART" id="SM00174">
    <property type="entry name" value="RHO"/>
    <property type="match status" value="1"/>
</dbReference>
<reference evidence="5 6" key="1">
    <citation type="submission" date="2020-04" db="EMBL/GenBank/DDBJ databases">
        <title>Perkinsus olseni comparative genomics.</title>
        <authorList>
            <person name="Bogema D.R."/>
        </authorList>
    </citation>
    <scope>NUCLEOTIDE SEQUENCE [LARGE SCALE GENOMIC DNA]</scope>
    <source>
        <strain evidence="3">ATCC PRA-179</strain>
        <strain evidence="4">ATCC PRA-31</strain>
    </source>
</reference>
<comment type="caution">
    <text evidence="3">The sequence shown here is derived from an EMBL/GenBank/DDBJ whole genome shotgun (WGS) entry which is preliminary data.</text>
</comment>